<accession>A0A1C7MQU9</accession>
<dbReference type="CDD" id="cd18186">
    <property type="entry name" value="BTB_POZ_ZBTB_KLHL-like"/>
    <property type="match status" value="1"/>
</dbReference>
<dbReference type="SUPFAM" id="SSF54695">
    <property type="entry name" value="POZ domain"/>
    <property type="match status" value="1"/>
</dbReference>
<proteinExistence type="predicted"/>
<organism evidence="2 3">
    <name type="scientific">Grifola frondosa</name>
    <name type="common">Maitake</name>
    <name type="synonym">Polyporus frondosus</name>
    <dbReference type="NCBI Taxonomy" id="5627"/>
    <lineage>
        <taxon>Eukaryota</taxon>
        <taxon>Fungi</taxon>
        <taxon>Dikarya</taxon>
        <taxon>Basidiomycota</taxon>
        <taxon>Agaricomycotina</taxon>
        <taxon>Agaricomycetes</taxon>
        <taxon>Polyporales</taxon>
        <taxon>Grifolaceae</taxon>
        <taxon>Grifola</taxon>
    </lineage>
</organism>
<evidence type="ECO:0000259" key="1">
    <source>
        <dbReference type="PROSITE" id="PS50097"/>
    </source>
</evidence>
<dbReference type="STRING" id="5627.A0A1C7MQU9"/>
<dbReference type="InterPro" id="IPR011333">
    <property type="entry name" value="SKP1/BTB/POZ_sf"/>
</dbReference>
<dbReference type="Proteomes" id="UP000092993">
    <property type="component" value="Unassembled WGS sequence"/>
</dbReference>
<dbReference type="PROSITE" id="PS50097">
    <property type="entry name" value="BTB"/>
    <property type="match status" value="1"/>
</dbReference>
<dbReference type="OMA" id="NTTFRIH"/>
<protein>
    <recommendedName>
        <fullName evidence="1">BTB domain-containing protein</fullName>
    </recommendedName>
</protein>
<dbReference type="OrthoDB" id="3266199at2759"/>
<dbReference type="Pfam" id="PF00651">
    <property type="entry name" value="BTB"/>
    <property type="match status" value="1"/>
</dbReference>
<gene>
    <name evidence="2" type="ORF">A0H81_00719</name>
</gene>
<dbReference type="InterPro" id="IPR000210">
    <property type="entry name" value="BTB/POZ_dom"/>
</dbReference>
<dbReference type="EMBL" id="LUGG01000001">
    <property type="protein sequence ID" value="OBZ79218.1"/>
    <property type="molecule type" value="Genomic_DNA"/>
</dbReference>
<evidence type="ECO:0000313" key="2">
    <source>
        <dbReference type="EMBL" id="OBZ79218.1"/>
    </source>
</evidence>
<name>A0A1C7MQU9_GRIFR</name>
<feature type="domain" description="BTB" evidence="1">
    <location>
        <begin position="38"/>
        <end position="69"/>
    </location>
</feature>
<comment type="caution">
    <text evidence="2">The sequence shown here is derived from an EMBL/GenBank/DDBJ whole genome shotgun (WGS) entry which is preliminary data.</text>
</comment>
<dbReference type="Gene3D" id="3.30.710.10">
    <property type="entry name" value="Potassium Channel Kv1.1, Chain A"/>
    <property type="match status" value="1"/>
</dbReference>
<dbReference type="SMART" id="SM00225">
    <property type="entry name" value="BTB"/>
    <property type="match status" value="1"/>
</dbReference>
<evidence type="ECO:0000313" key="3">
    <source>
        <dbReference type="Proteomes" id="UP000092993"/>
    </source>
</evidence>
<reference evidence="2 3" key="1">
    <citation type="submission" date="2016-03" db="EMBL/GenBank/DDBJ databases">
        <title>Whole genome sequencing of Grifola frondosa 9006-11.</title>
        <authorList>
            <person name="Min B."/>
            <person name="Park H."/>
            <person name="Kim J.-G."/>
            <person name="Cho H."/>
            <person name="Oh Y.-L."/>
            <person name="Kong W.-S."/>
            <person name="Choi I.-G."/>
        </authorList>
    </citation>
    <scope>NUCLEOTIDE SEQUENCE [LARGE SCALE GENOMIC DNA]</scope>
    <source>
        <strain evidence="2 3">9006-11</strain>
    </source>
</reference>
<dbReference type="AlphaFoldDB" id="A0A1C7MQU9"/>
<keyword evidence="3" id="KW-1185">Reference proteome</keyword>
<sequence length="277" mass="30755">MATQTDVVAITQVTHTDNEDNEEKMEGNIHPVFASLNADIALCSKDNTTFRIHSHILIVASGWFRTMFTLPQGTACTSEALQMEEDADVLAGLLTIVSGVDLPVLNNIDYLESLLRAAEKYDMPLPTAIVRLAIMSPVMEASPIRVYGIACRMGWIPEAKLASTRTLTLDLFAPEAVAELNRLEAPHLTKLLALHRQRRDRFIAGMDDDSSSPIACPACATPAAARREYMDMEELATVLGARCSHKECQKMHYDRALTMRNIVRIVEELPRCVEFPD</sequence>